<name>A0A1I4HNW9_9PROT</name>
<organism evidence="3 4">
    <name type="scientific">Nitrosomonas aestuarii</name>
    <dbReference type="NCBI Taxonomy" id="52441"/>
    <lineage>
        <taxon>Bacteria</taxon>
        <taxon>Pseudomonadati</taxon>
        <taxon>Pseudomonadota</taxon>
        <taxon>Betaproteobacteria</taxon>
        <taxon>Nitrosomonadales</taxon>
        <taxon>Nitrosomonadaceae</taxon>
        <taxon>Nitrosomonas</taxon>
    </lineage>
</organism>
<dbReference type="EMBL" id="FOSP01000094">
    <property type="protein sequence ID" value="SFL43794.1"/>
    <property type="molecule type" value="Genomic_DNA"/>
</dbReference>
<gene>
    <name evidence="3" type="ORF">SAMN05216302_10943</name>
</gene>
<dbReference type="NCBIfam" id="TIGR01554">
    <property type="entry name" value="major_cap_HK97"/>
    <property type="match status" value="1"/>
</dbReference>
<dbReference type="Gene3D" id="3.30.2400.10">
    <property type="entry name" value="Major capsid protein gp5"/>
    <property type="match status" value="1"/>
</dbReference>
<accession>A0A1I4HNW9</accession>
<evidence type="ECO:0000256" key="1">
    <source>
        <dbReference type="ARBA" id="ARBA00004328"/>
    </source>
</evidence>
<dbReference type="AlphaFoldDB" id="A0A1I4HNW9"/>
<sequence>MTGKKAVSSNALVPNYVSSQVIDDVRAQTTVIQAGSGTIVIDGPTNLAKITGDPTVYEHTEGSTDITESDITHAPVSLNPKALVALIPLSMEVVADSPNLDAALNTSLSAAFAAKLDSLALATILADTNIPDSSVGQDPAIWLKCLEAVGEAMAVNQPIPVSMIGNTADFIARASQLASTTGSWLGKPTSASHVLVAHMRGAGVVLQPKRLFIQKKTVV</sequence>
<dbReference type="InterPro" id="IPR054612">
    <property type="entry name" value="Phage_capsid-like_C"/>
</dbReference>
<evidence type="ECO:0000313" key="4">
    <source>
        <dbReference type="Proteomes" id="UP000199533"/>
    </source>
</evidence>
<keyword evidence="4" id="KW-1185">Reference proteome</keyword>
<dbReference type="Pfam" id="PF05065">
    <property type="entry name" value="Phage_capsid"/>
    <property type="match status" value="1"/>
</dbReference>
<dbReference type="RefSeq" id="WP_090703902.1">
    <property type="nucleotide sequence ID" value="NZ_FOSP01000094.1"/>
</dbReference>
<dbReference type="Proteomes" id="UP000199533">
    <property type="component" value="Unassembled WGS sequence"/>
</dbReference>
<dbReference type="OrthoDB" id="8543984at2"/>
<reference evidence="4" key="1">
    <citation type="submission" date="2016-10" db="EMBL/GenBank/DDBJ databases">
        <authorList>
            <person name="Varghese N."/>
            <person name="Submissions S."/>
        </authorList>
    </citation>
    <scope>NUCLEOTIDE SEQUENCE [LARGE SCALE GENOMIC DNA]</scope>
    <source>
        <strain evidence="4">Nm69</strain>
    </source>
</reference>
<dbReference type="InterPro" id="IPR024455">
    <property type="entry name" value="Phage_capsid"/>
</dbReference>
<feature type="domain" description="Phage capsid-like C-terminal" evidence="2">
    <location>
        <begin position="12"/>
        <end position="118"/>
    </location>
</feature>
<dbReference type="STRING" id="52441.SAMN05216302_10943"/>
<protein>
    <submittedName>
        <fullName evidence="3">Phage major capsid protein, HK97 family</fullName>
    </submittedName>
</protein>
<dbReference type="SUPFAM" id="SSF56563">
    <property type="entry name" value="Major capsid protein gp5"/>
    <property type="match status" value="1"/>
</dbReference>
<evidence type="ECO:0000313" key="3">
    <source>
        <dbReference type="EMBL" id="SFL43794.1"/>
    </source>
</evidence>
<proteinExistence type="predicted"/>
<evidence type="ECO:0000259" key="2">
    <source>
        <dbReference type="Pfam" id="PF05065"/>
    </source>
</evidence>
<comment type="subcellular location">
    <subcellularLocation>
        <location evidence="1">Virion</location>
    </subcellularLocation>
</comment>